<gene>
    <name evidence="1" type="ORF">XENOCAPTIV_022449</name>
</gene>
<accession>A0ABV0S8A9</accession>
<comment type="caution">
    <text evidence="1">The sequence shown here is derived from an EMBL/GenBank/DDBJ whole genome shotgun (WGS) entry which is preliminary data.</text>
</comment>
<proteinExistence type="predicted"/>
<reference evidence="1 2" key="1">
    <citation type="submission" date="2021-06" db="EMBL/GenBank/DDBJ databases">
        <authorList>
            <person name="Palmer J.M."/>
        </authorList>
    </citation>
    <scope>NUCLEOTIDE SEQUENCE [LARGE SCALE GENOMIC DNA]</scope>
    <source>
        <strain evidence="1 2">XC_2019</strain>
        <tissue evidence="1">Muscle</tissue>
    </source>
</reference>
<evidence type="ECO:0000313" key="1">
    <source>
        <dbReference type="EMBL" id="MEQ2216795.1"/>
    </source>
</evidence>
<dbReference type="EMBL" id="JAHRIN010072231">
    <property type="protein sequence ID" value="MEQ2216795.1"/>
    <property type="molecule type" value="Genomic_DNA"/>
</dbReference>
<dbReference type="Proteomes" id="UP001434883">
    <property type="component" value="Unassembled WGS sequence"/>
</dbReference>
<name>A0ABV0S8A9_9TELE</name>
<sequence length="111" mass="12933">MRPQNCVPRPQYCGSKNIKTHKIHKERERMKLRGCHRRCHLGGYIMSTYYQKFFLKHLSLIELKGCSETDTFFPFHHDRNVDAPLHQCRKPLLRPFNTLAAALSPIDPSGA</sequence>
<protein>
    <submittedName>
        <fullName evidence="1">Uncharacterized protein</fullName>
    </submittedName>
</protein>
<evidence type="ECO:0000313" key="2">
    <source>
        <dbReference type="Proteomes" id="UP001434883"/>
    </source>
</evidence>
<organism evidence="1 2">
    <name type="scientific">Xenoophorus captivus</name>
    <dbReference type="NCBI Taxonomy" id="1517983"/>
    <lineage>
        <taxon>Eukaryota</taxon>
        <taxon>Metazoa</taxon>
        <taxon>Chordata</taxon>
        <taxon>Craniata</taxon>
        <taxon>Vertebrata</taxon>
        <taxon>Euteleostomi</taxon>
        <taxon>Actinopterygii</taxon>
        <taxon>Neopterygii</taxon>
        <taxon>Teleostei</taxon>
        <taxon>Neoteleostei</taxon>
        <taxon>Acanthomorphata</taxon>
        <taxon>Ovalentaria</taxon>
        <taxon>Atherinomorphae</taxon>
        <taxon>Cyprinodontiformes</taxon>
        <taxon>Goodeidae</taxon>
        <taxon>Xenoophorus</taxon>
    </lineage>
</organism>
<keyword evidence="2" id="KW-1185">Reference proteome</keyword>